<dbReference type="RefSeq" id="WP_274674230.1">
    <property type="nucleotide sequence ID" value="NZ_JAKNAP010000090.1"/>
</dbReference>
<organism evidence="2 3">
    <name type="scientific">Vibrio aestuarianus</name>
    <dbReference type="NCBI Taxonomy" id="28171"/>
    <lineage>
        <taxon>Bacteria</taxon>
        <taxon>Pseudomonadati</taxon>
        <taxon>Pseudomonadota</taxon>
        <taxon>Gammaproteobacteria</taxon>
        <taxon>Vibrionales</taxon>
        <taxon>Vibrionaceae</taxon>
        <taxon>Vibrio</taxon>
    </lineage>
</organism>
<protein>
    <submittedName>
        <fullName evidence="2">Uncharacterized protein</fullName>
    </submittedName>
</protein>
<feature type="transmembrane region" description="Helical" evidence="1">
    <location>
        <begin position="62"/>
        <end position="83"/>
    </location>
</feature>
<dbReference type="InterPro" id="IPR030914">
    <property type="entry name" value="Mob_CxxC_CxxC"/>
</dbReference>
<keyword evidence="1" id="KW-0812">Transmembrane</keyword>
<gene>
    <name evidence="2" type="ORF">L9W73_16045</name>
</gene>
<reference evidence="2" key="1">
    <citation type="submission" date="2022-02" db="EMBL/GenBank/DDBJ databases">
        <title>Emergence and expansion in Europe of a Vibrio aestuarianus clonal complex pathogenic for oysters.</title>
        <authorList>
            <person name="Mesnil A."/>
            <person name="Travers M.-A."/>
        </authorList>
    </citation>
    <scope>NUCLEOTIDE SEQUENCE</scope>
    <source>
        <strain evidence="2">151-ITT-15-cp-1</strain>
    </source>
</reference>
<dbReference type="NCBIfam" id="TIGR04402">
    <property type="entry name" value="mob_CxxC_CxxC"/>
    <property type="match status" value="1"/>
</dbReference>
<dbReference type="EMBL" id="JAKNAP010000090">
    <property type="protein sequence ID" value="MDE1358799.1"/>
    <property type="molecule type" value="Genomic_DNA"/>
</dbReference>
<evidence type="ECO:0000313" key="3">
    <source>
        <dbReference type="Proteomes" id="UP001140973"/>
    </source>
</evidence>
<accession>A0A9X4FJX8</accession>
<dbReference type="Proteomes" id="UP001140973">
    <property type="component" value="Unassembled WGS sequence"/>
</dbReference>
<keyword evidence="1" id="KW-1133">Transmembrane helix</keyword>
<evidence type="ECO:0000313" key="2">
    <source>
        <dbReference type="EMBL" id="MDE1358799.1"/>
    </source>
</evidence>
<evidence type="ECO:0000256" key="1">
    <source>
        <dbReference type="SAM" id="Phobius"/>
    </source>
</evidence>
<name>A0A9X4FJX8_9VIBR</name>
<keyword evidence="1" id="KW-0472">Membrane</keyword>
<proteinExistence type="predicted"/>
<dbReference type="AlphaFoldDB" id="A0A9X4FJX8"/>
<sequence length="185" mass="21503">MTIEEIHESCREKEFHAYGTARLFEERAEKIRGLRTKISFLGIINPLLIGCVVITFGVKETWLPAVLLLSGLLSTVQLVLSVWSMVARWDEIYDFSINSVKENTELKNAFKALQKNKSRELPNLYRSTMEKNERRELSDLTQSITNKEKRFANRESLRYYQYPCQTCHIVPIEEKPSNCDSCGNY</sequence>
<feature type="transmembrane region" description="Helical" evidence="1">
    <location>
        <begin position="38"/>
        <end position="56"/>
    </location>
</feature>
<comment type="caution">
    <text evidence="2">The sequence shown here is derived from an EMBL/GenBank/DDBJ whole genome shotgun (WGS) entry which is preliminary data.</text>
</comment>